<name>A0AAJ4UXQ7_9BACT</name>
<dbReference type="AlphaFoldDB" id="A0AAJ4UXQ7"/>
<reference evidence="8" key="3">
    <citation type="submission" date="2019-06" db="EMBL/GenBank/DDBJ databases">
        <title>A comparative analysis of the Nautiliaceae.</title>
        <authorList>
            <person name="Grosche A."/>
            <person name="Smedile F."/>
            <person name="Vetriani C."/>
        </authorList>
    </citation>
    <scope>NUCLEOTIDE SEQUENCE</scope>
    <source>
        <strain evidence="8">TB6</strain>
    </source>
</reference>
<dbReference type="SUPFAM" id="SSF117143">
    <property type="entry name" value="Flagellar hook protein flgE"/>
    <property type="match status" value="1"/>
</dbReference>
<dbReference type="InterPro" id="IPR001444">
    <property type="entry name" value="Flag_bb_rod_N"/>
</dbReference>
<dbReference type="InterPro" id="IPR037058">
    <property type="entry name" value="Falgellar_hook_FlgE_sf"/>
</dbReference>
<dbReference type="GO" id="GO:0009425">
    <property type="term" value="C:bacterial-type flagellum basal body"/>
    <property type="evidence" value="ECO:0007669"/>
    <property type="project" value="UniProtKB-SubCell"/>
</dbReference>
<dbReference type="EMBL" id="CP027432">
    <property type="protein sequence ID" value="QCI28891.1"/>
    <property type="molecule type" value="Genomic_DNA"/>
</dbReference>
<evidence type="ECO:0000256" key="2">
    <source>
        <dbReference type="ARBA" id="ARBA00009677"/>
    </source>
</evidence>
<keyword evidence="11" id="KW-1185">Reference proteome</keyword>
<accession>A0AAJ4UXQ7</accession>
<evidence type="ECO:0000256" key="4">
    <source>
        <dbReference type="RuleBase" id="RU362116"/>
    </source>
</evidence>
<reference evidence="11" key="1">
    <citation type="submission" date="2018-03" db="EMBL/GenBank/DDBJ databases">
        <title>A comparative analysis of the Nautiliaceae.</title>
        <authorList>
            <person name="Grosche A."/>
            <person name="Smedile F."/>
            <person name="Vetriani C."/>
        </authorList>
    </citation>
    <scope>NUCLEOTIDE SEQUENCE [LARGE SCALE GENOMIC DNA]</scope>
    <source>
        <strain evidence="11">TB6</strain>
    </source>
</reference>
<dbReference type="Pfam" id="PF00460">
    <property type="entry name" value="Flg_bb_rod"/>
    <property type="match status" value="1"/>
</dbReference>
<organism evidence="9 10">
    <name type="scientific">Caminibacter pacificus</name>
    <dbReference type="NCBI Taxonomy" id="1424653"/>
    <lineage>
        <taxon>Bacteria</taxon>
        <taxon>Pseudomonadati</taxon>
        <taxon>Campylobacterota</taxon>
        <taxon>Epsilonproteobacteria</taxon>
        <taxon>Nautiliales</taxon>
        <taxon>Nautiliaceae</taxon>
        <taxon>Caminibacter</taxon>
    </lineage>
</organism>
<dbReference type="Proteomes" id="UP000298805">
    <property type="component" value="Chromosome"/>
</dbReference>
<dbReference type="GO" id="GO:0071978">
    <property type="term" value="P:bacterial-type flagellum-dependent swarming motility"/>
    <property type="evidence" value="ECO:0007669"/>
    <property type="project" value="TreeGrafter"/>
</dbReference>
<dbReference type="PANTHER" id="PTHR30435">
    <property type="entry name" value="FLAGELLAR PROTEIN"/>
    <property type="match status" value="1"/>
</dbReference>
<evidence type="ECO:0000313" key="8">
    <source>
        <dbReference type="EMBL" id="QCI28891.1"/>
    </source>
</evidence>
<dbReference type="Gene3D" id="2.60.98.20">
    <property type="entry name" value="Flagellar hook protein FlgE"/>
    <property type="match status" value="1"/>
</dbReference>
<dbReference type="InterPro" id="IPR020013">
    <property type="entry name" value="Flagellar_FlgE/F/G"/>
</dbReference>
<dbReference type="Pfam" id="PF22692">
    <property type="entry name" value="LlgE_F_G_D1"/>
    <property type="match status" value="1"/>
</dbReference>
<protein>
    <submittedName>
        <fullName evidence="9">Flagellar hook protein FlgE</fullName>
    </submittedName>
    <submittedName>
        <fullName evidence="8">Flagellar hook-basal body complex protein</fullName>
    </submittedName>
</protein>
<keyword evidence="9" id="KW-0966">Cell projection</keyword>
<evidence type="ECO:0000256" key="1">
    <source>
        <dbReference type="ARBA" id="ARBA00004117"/>
    </source>
</evidence>
<dbReference type="NCBIfam" id="TIGR03506">
    <property type="entry name" value="FlgEFG_subfam"/>
    <property type="match status" value="2"/>
</dbReference>
<dbReference type="InterPro" id="IPR053967">
    <property type="entry name" value="LlgE_F_G-like_D1"/>
</dbReference>
<dbReference type="PANTHER" id="PTHR30435:SF19">
    <property type="entry name" value="FLAGELLAR BASAL-BODY ROD PROTEIN FLGG"/>
    <property type="match status" value="1"/>
</dbReference>
<comment type="similarity">
    <text evidence="2 4">Belongs to the flagella basal body rod proteins family.</text>
</comment>
<feature type="domain" description="Flagellar hook protein FlgE/F/G-like D1" evidence="7">
    <location>
        <begin position="85"/>
        <end position="132"/>
    </location>
</feature>
<sequence>MTTSFYNSIAGLMSFQQGIDVWGDNISNINTIGFKEKTPDFSTIFSTTLVGTQSSDTGMGSTITSTSLDTSQGSIINTENPFDLAIGGNGWFGVKHGDMTFYTRNGAFNRDAQGYLVNDSGDYLLVANANNLIKQDDGSYIVDTTKQVPDILNTTFTPISLPDNVILPAVATKNVNLTSNLNDDTQITTTKPATENLYFSALYNKDGEDMQIRDSQNLVFGFGNDVKYDSGILSSTFCIPNDEKDGKDVNIDFTLNGKEIKFTLPDGSTSEEILQKLSSELTKNGFTNSISNDTITISTPNEFILKSNDNIMQSTAAAVLTYKTDPKNRYDFATPKDFVEKLKSLADVAYPNETKIGFENGEFYISNLSNETLNAYSHAANNSNEKFLTNLDRLGNVIIPQTDAKSLQFLSNTQDFGGNIIEANGNKDTITFEFTKQKVEPDKITWLGNIKITNENGEVTNLTKEFVFDSNGALLSPKTITLNEPQQIDINFNLTSYAKPDKALSYSFNQDGIEKGYLQHYQIEQNGNIIATFSNAKQAVLGQIPIFHFQNDQGLDSVGGNLFTPTSNSKEAFLYQNNGEYIQGAQILSGSLENSNVSMTTAMTELIITQKAFSASAKTVTTSDEMIQKAINLKR</sequence>
<evidence type="ECO:0000313" key="9">
    <source>
        <dbReference type="EMBL" id="ROR39482.1"/>
    </source>
</evidence>
<reference evidence="9 10" key="2">
    <citation type="submission" date="2018-11" db="EMBL/GenBank/DDBJ databases">
        <title>Genomic Encyclopedia of Type Strains, Phase IV (KMG-IV): sequencing the most valuable type-strain genomes for metagenomic binning, comparative biology and taxonomic classification.</title>
        <authorList>
            <person name="Goeker M."/>
        </authorList>
    </citation>
    <scope>NUCLEOTIDE SEQUENCE [LARGE SCALE GENOMIC DNA]</scope>
    <source>
        <strain evidence="9 10">DSM 27783</strain>
    </source>
</reference>
<gene>
    <name evidence="8" type="ORF">C6V80_07890</name>
    <name evidence="9" type="ORF">EDC58_1422</name>
</gene>
<evidence type="ECO:0000313" key="10">
    <source>
        <dbReference type="Proteomes" id="UP000272781"/>
    </source>
</evidence>
<keyword evidence="9" id="KW-0282">Flagellum</keyword>
<evidence type="ECO:0000313" key="11">
    <source>
        <dbReference type="Proteomes" id="UP000298805"/>
    </source>
</evidence>
<evidence type="ECO:0000259" key="6">
    <source>
        <dbReference type="Pfam" id="PF06429"/>
    </source>
</evidence>
<keyword evidence="9" id="KW-0969">Cilium</keyword>
<dbReference type="InterPro" id="IPR037925">
    <property type="entry name" value="FlgE/F/G-like"/>
</dbReference>
<feature type="domain" description="Flagellar basal-body/hook protein C-terminal" evidence="6">
    <location>
        <begin position="589"/>
        <end position="633"/>
    </location>
</feature>
<evidence type="ECO:0000256" key="3">
    <source>
        <dbReference type="ARBA" id="ARBA00023143"/>
    </source>
</evidence>
<dbReference type="RefSeq" id="WP_123352813.1">
    <property type="nucleotide sequence ID" value="NZ_CP027432.2"/>
</dbReference>
<evidence type="ECO:0000259" key="5">
    <source>
        <dbReference type="Pfam" id="PF00460"/>
    </source>
</evidence>
<dbReference type="Pfam" id="PF06429">
    <property type="entry name" value="Flg_bbr_C"/>
    <property type="match status" value="1"/>
</dbReference>
<dbReference type="EMBL" id="RJVK01000003">
    <property type="protein sequence ID" value="ROR39482.1"/>
    <property type="molecule type" value="Genomic_DNA"/>
</dbReference>
<dbReference type="InterPro" id="IPR010930">
    <property type="entry name" value="Flg_bb/hook_C_dom"/>
</dbReference>
<dbReference type="Proteomes" id="UP000272781">
    <property type="component" value="Unassembled WGS sequence"/>
</dbReference>
<proteinExistence type="inferred from homology"/>
<keyword evidence="3 4" id="KW-0975">Bacterial flagellum</keyword>
<comment type="subcellular location">
    <subcellularLocation>
        <location evidence="1 4">Bacterial flagellum basal body</location>
    </subcellularLocation>
</comment>
<evidence type="ECO:0000259" key="7">
    <source>
        <dbReference type="Pfam" id="PF22692"/>
    </source>
</evidence>
<feature type="domain" description="Flagellar basal body rod protein N-terminal" evidence="5">
    <location>
        <begin position="5"/>
        <end position="35"/>
    </location>
</feature>